<evidence type="ECO:0000313" key="1">
    <source>
        <dbReference type="EMBL" id="DAA03903.1"/>
    </source>
</evidence>
<protein>
    <submittedName>
        <fullName evidence="1">HDC12487</fullName>
    </submittedName>
</protein>
<accession>Q6IKG9</accession>
<dbReference type="AlphaFoldDB" id="Q6IKG9"/>
<dbReference type="EMBL" id="BK002397">
    <property type="protein sequence ID" value="DAA03903.1"/>
    <property type="molecule type" value="Genomic_DNA"/>
</dbReference>
<organism evidence="1">
    <name type="scientific">Drosophila melanogaster</name>
    <name type="common">Fruit fly</name>
    <dbReference type="NCBI Taxonomy" id="7227"/>
    <lineage>
        <taxon>Eukaryota</taxon>
        <taxon>Metazoa</taxon>
        <taxon>Ecdysozoa</taxon>
        <taxon>Arthropoda</taxon>
        <taxon>Hexapoda</taxon>
        <taxon>Insecta</taxon>
        <taxon>Pterygota</taxon>
        <taxon>Neoptera</taxon>
        <taxon>Endopterygota</taxon>
        <taxon>Diptera</taxon>
        <taxon>Brachycera</taxon>
        <taxon>Muscomorpha</taxon>
        <taxon>Ephydroidea</taxon>
        <taxon>Drosophilidae</taxon>
        <taxon>Drosophila</taxon>
        <taxon>Sophophora</taxon>
    </lineage>
</organism>
<sequence length="239" mass="26719">MERSQHLGKCSRANNCWNTDLVAASKAKQTRPPKVKWVKGMEGVKKGGPQSHRLAEQQSRYRWSLIRRKSVWPPPDRHLRESSHVTCILIKDVTASAAHLAIWPPSRMATCHFCHSNATPLHAAPLRHLNVIVLARCHGPLMLRWPLLPVTLSLTAKCPPLTSYYEFPTDQMGGVTQSLLGIPSTAAVSPISNMPPLLVLRQSVVKCALFPMSLNGIDCDSPWQDEATSCRSHRRWNTE</sequence>
<gene>
    <name evidence="1" type="ORF">HDC12487</name>
</gene>
<reference evidence="1" key="1">
    <citation type="journal article" date="2003" name="Genome Biol.">
        <title>An integrated gene annotation and transcriptional profiling approach towards the full gene content of the Drosophila genome.</title>
        <authorList>
            <person name="Hild M."/>
            <person name="Beckmann B."/>
            <person name="Haas S.A."/>
            <person name="Koch B."/>
            <person name="Solovyev V."/>
            <person name="Busold C."/>
            <person name="Fellenberg K."/>
            <person name="Boutros M."/>
            <person name="Vingron M."/>
            <person name="Sauer F."/>
            <person name="Hoheisel J.D."/>
            <person name="Paro R."/>
        </authorList>
    </citation>
    <scope>NUCLEOTIDE SEQUENCE</scope>
</reference>
<name>Q6IKG9_DROME</name>
<proteinExistence type="predicted"/>